<dbReference type="PANTHER" id="PTHR47537">
    <property type="entry name" value="CUBILIN"/>
    <property type="match status" value="1"/>
</dbReference>
<feature type="region of interest" description="Disordered" evidence="3">
    <location>
        <begin position="366"/>
        <end position="391"/>
    </location>
</feature>
<feature type="transmembrane region" description="Helical" evidence="4">
    <location>
        <begin position="877"/>
        <end position="901"/>
    </location>
</feature>
<evidence type="ECO:0000256" key="1">
    <source>
        <dbReference type="ARBA" id="ARBA00023157"/>
    </source>
</evidence>
<name>A0ABR1B3U5_POLSC</name>
<evidence type="ECO:0000256" key="2">
    <source>
        <dbReference type="PROSITE-ProRule" id="PRU00124"/>
    </source>
</evidence>
<feature type="compositionally biased region" description="Polar residues" evidence="3">
    <location>
        <begin position="380"/>
        <end position="391"/>
    </location>
</feature>
<dbReference type="InterPro" id="IPR053207">
    <property type="entry name" value="Non-NMDA_GluR_Accessory"/>
</dbReference>
<dbReference type="Pfam" id="PF25090">
    <property type="entry name" value="DUF7805"/>
    <property type="match status" value="1"/>
</dbReference>
<gene>
    <name evidence="6" type="ORF">RUM44_004765</name>
</gene>
<dbReference type="InterPro" id="IPR000859">
    <property type="entry name" value="CUB_dom"/>
</dbReference>
<evidence type="ECO:0000256" key="3">
    <source>
        <dbReference type="SAM" id="MobiDB-lite"/>
    </source>
</evidence>
<dbReference type="PROSITE" id="PS50068">
    <property type="entry name" value="LDLRA_2"/>
    <property type="match status" value="1"/>
</dbReference>
<dbReference type="EMBL" id="JAWJWF010000004">
    <property type="protein sequence ID" value="KAK6634157.1"/>
    <property type="molecule type" value="Genomic_DNA"/>
</dbReference>
<feature type="domain" description="CUB" evidence="5">
    <location>
        <begin position="132"/>
        <end position="282"/>
    </location>
</feature>
<keyword evidence="4" id="KW-0812">Transmembrane</keyword>
<evidence type="ECO:0000259" key="5">
    <source>
        <dbReference type="PROSITE" id="PS01180"/>
    </source>
</evidence>
<dbReference type="CDD" id="cd00041">
    <property type="entry name" value="CUB"/>
    <property type="match status" value="1"/>
</dbReference>
<organism evidence="6 7">
    <name type="scientific">Polyplax serrata</name>
    <name type="common">Common mouse louse</name>
    <dbReference type="NCBI Taxonomy" id="468196"/>
    <lineage>
        <taxon>Eukaryota</taxon>
        <taxon>Metazoa</taxon>
        <taxon>Ecdysozoa</taxon>
        <taxon>Arthropoda</taxon>
        <taxon>Hexapoda</taxon>
        <taxon>Insecta</taxon>
        <taxon>Pterygota</taxon>
        <taxon>Neoptera</taxon>
        <taxon>Paraneoptera</taxon>
        <taxon>Psocodea</taxon>
        <taxon>Troctomorpha</taxon>
        <taxon>Phthiraptera</taxon>
        <taxon>Anoplura</taxon>
        <taxon>Polyplacidae</taxon>
        <taxon>Polyplax</taxon>
    </lineage>
</organism>
<dbReference type="InterPro" id="IPR002172">
    <property type="entry name" value="LDrepeatLR_classA_rpt"/>
</dbReference>
<dbReference type="Gene3D" id="2.40.128.620">
    <property type="match status" value="1"/>
</dbReference>
<dbReference type="SMART" id="SM00042">
    <property type="entry name" value="CUB"/>
    <property type="match status" value="1"/>
</dbReference>
<protein>
    <recommendedName>
        <fullName evidence="5">CUB domain-containing protein</fullName>
    </recommendedName>
</protein>
<dbReference type="CDD" id="cd00112">
    <property type="entry name" value="LDLa"/>
    <property type="match status" value="1"/>
</dbReference>
<evidence type="ECO:0000313" key="7">
    <source>
        <dbReference type="Proteomes" id="UP001359485"/>
    </source>
</evidence>
<dbReference type="PROSITE" id="PS01180">
    <property type="entry name" value="CUB"/>
    <property type="match status" value="2"/>
</dbReference>
<feature type="domain" description="CUB" evidence="5">
    <location>
        <begin position="298"/>
        <end position="478"/>
    </location>
</feature>
<reference evidence="6 7" key="1">
    <citation type="submission" date="2023-09" db="EMBL/GenBank/DDBJ databases">
        <title>Genomes of two closely related lineages of the louse Polyplax serrata with different host specificities.</title>
        <authorList>
            <person name="Martinu J."/>
            <person name="Tarabai H."/>
            <person name="Stefka J."/>
            <person name="Hypsa V."/>
        </authorList>
    </citation>
    <scope>NUCLEOTIDE SEQUENCE [LARGE SCALE GENOMIC DNA]</scope>
    <source>
        <strain evidence="6">98ZLc_SE</strain>
    </source>
</reference>
<evidence type="ECO:0000256" key="4">
    <source>
        <dbReference type="SAM" id="Phobius"/>
    </source>
</evidence>
<proteinExistence type="predicted"/>
<sequence>MLETAVLNINVARLVQLAVRRRVIYNLLFDAFHVGKFNESSYDPCPNGFMQIMELGRPFTGGSWCGLASGLAVYYSETSTITVTIKFFHFQDAANFQFKLRYRFLKDEQAVLRFGSPSEPLERGEPVPGTYCSRIFYECSKKRCRLQSPNFPGMYPRNITCHLSLRQKDVPTCKHAMIAVKQENSYKIQIKRSVVASMNKTRQLRTWNDCSENKDQLILYDGSSTDDPVLVKFCGGDWLPRVTSRGPEMLVVFRSTPFSVPFQSSVNSKYPFRGFELDVDVLFADSDSLDFSKETRKCDFWVNASSSDGDEMVLRSKGRMGTIVSPRHTLPPNTTCTWHFRGTPGDLVWIYFINYFHETLIPLQDSQETGPTAEKKPKTPGTSSRRVMTNSGQNCTTRLRIWDGGGSLGQPLVLGEYCDSQLPKLCDHSSLGNLTRTTRPCSLRESYLSIGSELMLQVSSEKGTALHPMSFKLKYEFVDTKLGGEQWNVKRDDEFASSPCLRIFRRKKRGFIRSPRNVFYFGKGGAKNLSCIYRIEGSPSERIKLTILNASFGENSCYSLRDLQSQRHKCVRDPGEDRIVELSVLEAPWKNVAIPHSCFCDNSTNDLSFEFASKAVEIHFRVNKFNGSDDFLNFYFNAKYEIVKSSECTRRQKVGGSGGELFFSYPPVSTTEINCYGLPWLVEGYQNMSLFLLTWGTFMELEPSPEETAKCPTKNRILIYSGRPTRLLRVVCPQKPNSHPYAVHIFSEEWFSAPSIPSTSRNGPIFHLEPPQPPSFVVEFIGFEEGIAQLNWLEISRTRRSYLQQHHMEHMIPKNLTNQNDTFGLGWDCQYKCPELNACISESLWCDGRQNCPSGYDESELHCGVGHKFISLIPGGMYAVLGASAATITFFCLFLAVLVAFKFRQNSKNGQGKNCDRNGRPRRVLTEEFLLDPDSTMSS</sequence>
<accession>A0ABR1B3U5</accession>
<dbReference type="Proteomes" id="UP001359485">
    <property type="component" value="Unassembled WGS sequence"/>
</dbReference>
<dbReference type="Gene3D" id="2.60.120.290">
    <property type="entry name" value="Spermadhesin, CUB domain"/>
    <property type="match status" value="2"/>
</dbReference>
<dbReference type="InterPro" id="IPR056707">
    <property type="entry name" value="DUF7805"/>
</dbReference>
<evidence type="ECO:0000313" key="6">
    <source>
        <dbReference type="EMBL" id="KAK6634157.1"/>
    </source>
</evidence>
<comment type="caution">
    <text evidence="2">Lacks conserved residue(s) required for the propagation of feature annotation.</text>
</comment>
<dbReference type="PANTHER" id="PTHR47537:SF8">
    <property type="entry name" value="CUB DOMAIN-CONTAINING PROTEIN"/>
    <property type="match status" value="1"/>
</dbReference>
<keyword evidence="1" id="KW-1015">Disulfide bond</keyword>
<keyword evidence="4" id="KW-1133">Transmembrane helix</keyword>
<dbReference type="InterPro" id="IPR035914">
    <property type="entry name" value="Sperma_CUB_dom_sf"/>
</dbReference>
<comment type="caution">
    <text evidence="6">The sequence shown here is derived from an EMBL/GenBank/DDBJ whole genome shotgun (WGS) entry which is preliminary data.</text>
</comment>
<keyword evidence="7" id="KW-1185">Reference proteome</keyword>
<keyword evidence="4" id="KW-0472">Membrane</keyword>
<dbReference type="SUPFAM" id="SSF49854">
    <property type="entry name" value="Spermadhesin, CUB domain"/>
    <property type="match status" value="2"/>
</dbReference>
<dbReference type="SMART" id="SM00192">
    <property type="entry name" value="LDLa"/>
    <property type="match status" value="1"/>
</dbReference>